<protein>
    <submittedName>
        <fullName evidence="2">Uncharacterized protein</fullName>
    </submittedName>
</protein>
<dbReference type="Proteomes" id="UP000279307">
    <property type="component" value="Chromosome 1"/>
</dbReference>
<evidence type="ECO:0000313" key="3">
    <source>
        <dbReference type="Proteomes" id="UP000279307"/>
    </source>
</evidence>
<feature type="region of interest" description="Disordered" evidence="1">
    <location>
        <begin position="99"/>
        <end position="179"/>
    </location>
</feature>
<evidence type="ECO:0000313" key="2">
    <source>
        <dbReference type="EMBL" id="RLU26505.1"/>
    </source>
</evidence>
<feature type="compositionally biased region" description="Basic and acidic residues" evidence="1">
    <location>
        <begin position="99"/>
        <end position="120"/>
    </location>
</feature>
<proteinExistence type="predicted"/>
<accession>A0A3L8E280</accession>
<name>A0A3L8E280_OOCBI</name>
<evidence type="ECO:0000256" key="1">
    <source>
        <dbReference type="SAM" id="MobiDB-lite"/>
    </source>
</evidence>
<dbReference type="AlphaFoldDB" id="A0A3L8E280"/>
<reference evidence="2 3" key="1">
    <citation type="journal article" date="2018" name="Genome Res.">
        <title>The genomic architecture and molecular evolution of ant odorant receptors.</title>
        <authorList>
            <person name="McKenzie S.K."/>
            <person name="Kronauer D.J.C."/>
        </authorList>
    </citation>
    <scope>NUCLEOTIDE SEQUENCE [LARGE SCALE GENOMIC DNA]</scope>
    <source>
        <strain evidence="2">Clonal line C1</strain>
    </source>
</reference>
<sequence length="217" mass="24863">MNHPATRDPLGSRSPGCCYHHSPWNPHFCPPCRICQRPVLSLQPCILRHPVLFSHPPSIVGREPQEHLPPDRHPCLDHHHSAERYRECRREHRQECHAYEPPRRQRSFEAPRRRDVDITDGRSASYPHYHTHPPPGSSSAGYTLSKSPSVRLGSPGGSLGQRSPGARVPKSSGLPDQPHRWIGEETKRALPLHVYKYYLAHTKEYHRQNIKVSETIL</sequence>
<comment type="caution">
    <text evidence="2">The sequence shown here is derived from an EMBL/GenBank/DDBJ whole genome shotgun (WGS) entry which is preliminary data.</text>
</comment>
<feature type="compositionally biased region" description="Polar residues" evidence="1">
    <location>
        <begin position="137"/>
        <end position="148"/>
    </location>
</feature>
<dbReference type="EMBL" id="QOIP01000001">
    <property type="protein sequence ID" value="RLU26505.1"/>
    <property type="molecule type" value="Genomic_DNA"/>
</dbReference>
<organism evidence="2 3">
    <name type="scientific">Ooceraea biroi</name>
    <name type="common">Clonal raider ant</name>
    <name type="synonym">Cerapachys biroi</name>
    <dbReference type="NCBI Taxonomy" id="2015173"/>
    <lineage>
        <taxon>Eukaryota</taxon>
        <taxon>Metazoa</taxon>
        <taxon>Ecdysozoa</taxon>
        <taxon>Arthropoda</taxon>
        <taxon>Hexapoda</taxon>
        <taxon>Insecta</taxon>
        <taxon>Pterygota</taxon>
        <taxon>Neoptera</taxon>
        <taxon>Endopterygota</taxon>
        <taxon>Hymenoptera</taxon>
        <taxon>Apocrita</taxon>
        <taxon>Aculeata</taxon>
        <taxon>Formicoidea</taxon>
        <taxon>Formicidae</taxon>
        <taxon>Dorylinae</taxon>
        <taxon>Ooceraea</taxon>
    </lineage>
</organism>
<gene>
    <name evidence="2" type="ORF">DMN91_000301</name>
</gene>